<dbReference type="PANTHER" id="PTHR24253:SF42">
    <property type="entry name" value="PROTEASE, SERINE 47"/>
    <property type="match status" value="1"/>
</dbReference>
<sequence length="395" mass="44298">MRGTRAQQLGQGGRRACLGAVFLLCFSLLPLHAQDYTPPQIAPPMLDTLPTPNGPNPLSIVCGKTQFQGRIFGGETANPERWPWQASLLFRGNHICGAVLIDKNWIAGAAHCFQRSQKPSDYRVLLGYHKLGSPTKYSRQMTVNAIIFHENFNKFYLQRNDIVLMQLHKPVTYSSHILPACVPENTTKVSLGSSCWISGWGMLTEDKFLPSPYPLQQAQVSLMDTKKCETFFQAPETNFIKYKAIKDDMLCAEDITSGKSICRGDSGGPLVCSLNGYWYVVGLASWFASCLQPISTPNIFTNVAYFSDWIKNKKQETPDADPFSAPPEESAPTMIGWRRYVSDPTNRPRICITLLFSQVLFLQLICLWILCMPKPLCPTRLPVLQYQKATSSLEE</sequence>
<gene>
    <name evidence="5" type="primary">LOC100774986</name>
</gene>
<dbReference type="InterPro" id="IPR001314">
    <property type="entry name" value="Peptidase_S1A"/>
</dbReference>
<proteinExistence type="predicted"/>
<dbReference type="RefSeq" id="XP_027242492.2">
    <property type="nucleotide sequence ID" value="XM_027386691.2"/>
</dbReference>
<dbReference type="Gene3D" id="2.40.10.10">
    <property type="entry name" value="Trypsin-like serine proteases"/>
    <property type="match status" value="1"/>
</dbReference>
<keyword evidence="4" id="KW-1185">Reference proteome</keyword>
<accession>A0A9J7EYB8</accession>
<keyword evidence="1" id="KW-1015">Disulfide bond</keyword>
<feature type="chain" id="PRO_5039903348" evidence="2">
    <location>
        <begin position="34"/>
        <end position="395"/>
    </location>
</feature>
<dbReference type="PRINTS" id="PR00722">
    <property type="entry name" value="CHYMOTRYPSIN"/>
</dbReference>
<keyword evidence="5" id="KW-0645">Protease</keyword>
<keyword evidence="5" id="KW-0378">Hydrolase</keyword>
<dbReference type="AlphaFoldDB" id="A0A9J7EYB8"/>
<dbReference type="GO" id="GO:0006508">
    <property type="term" value="P:proteolysis"/>
    <property type="evidence" value="ECO:0007669"/>
    <property type="project" value="UniProtKB-KW"/>
</dbReference>
<dbReference type="Proteomes" id="UP001108280">
    <property type="component" value="Chromosome 1"/>
</dbReference>
<evidence type="ECO:0000256" key="1">
    <source>
        <dbReference type="ARBA" id="ARBA00023157"/>
    </source>
</evidence>
<name>A0A9J7EYB8_CRIGR</name>
<evidence type="ECO:0000259" key="3">
    <source>
        <dbReference type="PROSITE" id="PS50240"/>
    </source>
</evidence>
<dbReference type="CDD" id="cd00190">
    <property type="entry name" value="Tryp_SPc"/>
    <property type="match status" value="1"/>
</dbReference>
<dbReference type="InterPro" id="IPR033116">
    <property type="entry name" value="TRYPSIN_SER"/>
</dbReference>
<dbReference type="PROSITE" id="PS00135">
    <property type="entry name" value="TRYPSIN_SER"/>
    <property type="match status" value="1"/>
</dbReference>
<reference evidence="5" key="3">
    <citation type="submission" date="2025-08" db="UniProtKB">
        <authorList>
            <consortium name="RefSeq"/>
        </authorList>
    </citation>
    <scope>IDENTIFICATION</scope>
    <source>
        <strain evidence="5">17A/GY</strain>
        <tissue evidence="5">Liver</tissue>
    </source>
</reference>
<evidence type="ECO:0000313" key="5">
    <source>
        <dbReference type="RefSeq" id="XP_027242492.2"/>
    </source>
</evidence>
<dbReference type="KEGG" id="cge:100774986"/>
<reference evidence="4" key="1">
    <citation type="journal article" date="2018" name="Biotechnol. Bioeng.">
        <title>A reference genome of the Chinese hamster based on a hybrid assembly strategy.</title>
        <authorList>
            <person name="Rupp O."/>
            <person name="MacDonald M.L."/>
            <person name="Li S."/>
            <person name="Dhiman H."/>
            <person name="Polson S."/>
            <person name="Griep S."/>
            <person name="Heffner K."/>
            <person name="Hernandez I."/>
            <person name="Brinkrolf K."/>
            <person name="Jadhav V."/>
            <person name="Samoudi M."/>
            <person name="Hao H."/>
            <person name="Kingham B."/>
            <person name="Goesmann A."/>
            <person name="Betenbaugh M.J."/>
            <person name="Lewis N.E."/>
            <person name="Borth N."/>
            <person name="Lee K.H."/>
        </authorList>
    </citation>
    <scope>NUCLEOTIDE SEQUENCE [LARGE SCALE GENOMIC DNA]</scope>
    <source>
        <strain evidence="4">17A/GY</strain>
    </source>
</reference>
<dbReference type="GeneID" id="100774986"/>
<dbReference type="InterPro" id="IPR043504">
    <property type="entry name" value="Peptidase_S1_PA_chymotrypsin"/>
</dbReference>
<dbReference type="OrthoDB" id="546450at2759"/>
<dbReference type="PANTHER" id="PTHR24253">
    <property type="entry name" value="TRANSMEMBRANE PROTEASE SERINE"/>
    <property type="match status" value="1"/>
</dbReference>
<dbReference type="Pfam" id="PF00089">
    <property type="entry name" value="Trypsin"/>
    <property type="match status" value="1"/>
</dbReference>
<reference evidence="4" key="2">
    <citation type="journal article" date="2020" name="Biotechnol. Bioeng.">
        <title>Chromosome-scale scaffolds for the Chinese hamster reference genome assembly to facilitate the study of the CHO epigenome.</title>
        <authorList>
            <person name="Hilliard W."/>
            <person name="MacDonald M."/>
            <person name="Lee K.H."/>
        </authorList>
    </citation>
    <scope>NUCLEOTIDE SEQUENCE [LARGE SCALE GENOMIC DNA]</scope>
    <source>
        <strain evidence="4">17A/GY</strain>
    </source>
</reference>
<dbReference type="InterPro" id="IPR001254">
    <property type="entry name" value="Trypsin_dom"/>
</dbReference>
<feature type="domain" description="Peptidase S1" evidence="3">
    <location>
        <begin position="71"/>
        <end position="315"/>
    </location>
</feature>
<dbReference type="SUPFAM" id="SSF50494">
    <property type="entry name" value="Trypsin-like serine proteases"/>
    <property type="match status" value="1"/>
</dbReference>
<dbReference type="SMART" id="SM00020">
    <property type="entry name" value="Tryp_SPc"/>
    <property type="match status" value="1"/>
</dbReference>
<evidence type="ECO:0000313" key="4">
    <source>
        <dbReference type="Proteomes" id="UP001108280"/>
    </source>
</evidence>
<keyword evidence="2" id="KW-0732">Signal</keyword>
<protein>
    <submittedName>
        <fullName evidence="5">Serine protease 40 isoform X2</fullName>
    </submittedName>
</protein>
<feature type="signal peptide" evidence="2">
    <location>
        <begin position="1"/>
        <end position="33"/>
    </location>
</feature>
<dbReference type="PROSITE" id="PS50240">
    <property type="entry name" value="TRYPSIN_DOM"/>
    <property type="match status" value="1"/>
</dbReference>
<evidence type="ECO:0000256" key="2">
    <source>
        <dbReference type="SAM" id="SignalP"/>
    </source>
</evidence>
<organism evidence="4 5">
    <name type="scientific">Cricetulus griseus</name>
    <name type="common">Chinese hamster</name>
    <name type="synonym">Cricetulus barabensis griseus</name>
    <dbReference type="NCBI Taxonomy" id="10029"/>
    <lineage>
        <taxon>Eukaryota</taxon>
        <taxon>Metazoa</taxon>
        <taxon>Chordata</taxon>
        <taxon>Craniata</taxon>
        <taxon>Vertebrata</taxon>
        <taxon>Euteleostomi</taxon>
        <taxon>Mammalia</taxon>
        <taxon>Eutheria</taxon>
        <taxon>Euarchontoglires</taxon>
        <taxon>Glires</taxon>
        <taxon>Rodentia</taxon>
        <taxon>Myomorpha</taxon>
        <taxon>Muroidea</taxon>
        <taxon>Cricetidae</taxon>
        <taxon>Cricetinae</taxon>
        <taxon>Cricetulus</taxon>
    </lineage>
</organism>
<dbReference type="InterPro" id="IPR009003">
    <property type="entry name" value="Peptidase_S1_PA"/>
</dbReference>
<dbReference type="GO" id="GO:0004252">
    <property type="term" value="F:serine-type endopeptidase activity"/>
    <property type="evidence" value="ECO:0007669"/>
    <property type="project" value="InterPro"/>
</dbReference>
<dbReference type="FunFam" id="2.40.10.10:FF:000039">
    <property type="entry name" value="Brain-specific serine protease 4"/>
    <property type="match status" value="1"/>
</dbReference>